<organism evidence="1 2">
    <name type="scientific">Mycena albidolilacea</name>
    <dbReference type="NCBI Taxonomy" id="1033008"/>
    <lineage>
        <taxon>Eukaryota</taxon>
        <taxon>Fungi</taxon>
        <taxon>Dikarya</taxon>
        <taxon>Basidiomycota</taxon>
        <taxon>Agaricomycotina</taxon>
        <taxon>Agaricomycetes</taxon>
        <taxon>Agaricomycetidae</taxon>
        <taxon>Agaricales</taxon>
        <taxon>Marasmiineae</taxon>
        <taxon>Mycenaceae</taxon>
        <taxon>Mycena</taxon>
    </lineage>
</organism>
<comment type="caution">
    <text evidence="1">The sequence shown here is derived from an EMBL/GenBank/DDBJ whole genome shotgun (WGS) entry which is preliminary data.</text>
</comment>
<proteinExistence type="predicted"/>
<dbReference type="Proteomes" id="UP001218218">
    <property type="component" value="Unassembled WGS sequence"/>
</dbReference>
<dbReference type="EMBL" id="JARIHO010000035">
    <property type="protein sequence ID" value="KAJ7331469.1"/>
    <property type="molecule type" value="Genomic_DNA"/>
</dbReference>
<sequence length="202" mass="23782">MVKAILPLYKIEPSQGQRKQLLRKNSPWVHAIHAHIRYRMMLGLHCITDEQIERKEIYQSEYGKWCMKITEKYGYNFDFLKQHHSHHSSADIRVKGVPSVYCTRVNEGHHQETRDAYGLRVGNHRNNDRHVTQVDATKEAMARIRMTVDEYDKELKEHADDVTRMRLSLLNLSKLLKKQISAMIRPIGDWDLAKNWLIPGVQ</sequence>
<protein>
    <submittedName>
        <fullName evidence="1">Uncharacterized protein</fullName>
    </submittedName>
</protein>
<evidence type="ECO:0000313" key="2">
    <source>
        <dbReference type="Proteomes" id="UP001218218"/>
    </source>
</evidence>
<name>A0AAD6ZNV3_9AGAR</name>
<keyword evidence="2" id="KW-1185">Reference proteome</keyword>
<accession>A0AAD6ZNV3</accession>
<gene>
    <name evidence="1" type="ORF">DFH08DRAFT_1021639</name>
</gene>
<reference evidence="1" key="1">
    <citation type="submission" date="2023-03" db="EMBL/GenBank/DDBJ databases">
        <title>Massive genome expansion in bonnet fungi (Mycena s.s.) driven by repeated elements and novel gene families across ecological guilds.</title>
        <authorList>
            <consortium name="Lawrence Berkeley National Laboratory"/>
            <person name="Harder C.B."/>
            <person name="Miyauchi S."/>
            <person name="Viragh M."/>
            <person name="Kuo A."/>
            <person name="Thoen E."/>
            <person name="Andreopoulos B."/>
            <person name="Lu D."/>
            <person name="Skrede I."/>
            <person name="Drula E."/>
            <person name="Henrissat B."/>
            <person name="Morin E."/>
            <person name="Kohler A."/>
            <person name="Barry K."/>
            <person name="LaButti K."/>
            <person name="Morin E."/>
            <person name="Salamov A."/>
            <person name="Lipzen A."/>
            <person name="Mereny Z."/>
            <person name="Hegedus B."/>
            <person name="Baldrian P."/>
            <person name="Stursova M."/>
            <person name="Weitz H."/>
            <person name="Taylor A."/>
            <person name="Grigoriev I.V."/>
            <person name="Nagy L.G."/>
            <person name="Martin F."/>
            <person name="Kauserud H."/>
        </authorList>
    </citation>
    <scope>NUCLEOTIDE SEQUENCE</scope>
    <source>
        <strain evidence="1">CBHHK002</strain>
    </source>
</reference>
<dbReference type="AlphaFoldDB" id="A0AAD6ZNV3"/>
<evidence type="ECO:0000313" key="1">
    <source>
        <dbReference type="EMBL" id="KAJ7331469.1"/>
    </source>
</evidence>